<dbReference type="AlphaFoldDB" id="A0A3M9MS09"/>
<comment type="caution">
    <text evidence="1">The sequence shown here is derived from an EMBL/GenBank/DDBJ whole genome shotgun (WGS) entry which is preliminary data.</text>
</comment>
<name>A0A3M9MS09_9BACT</name>
<evidence type="ECO:0000313" key="1">
    <source>
        <dbReference type="EMBL" id="RNI27508.1"/>
    </source>
</evidence>
<protein>
    <submittedName>
        <fullName evidence="1">Uncharacterized protein</fullName>
    </submittedName>
</protein>
<reference evidence="1 2" key="1">
    <citation type="submission" date="2018-11" db="EMBL/GenBank/DDBJ databases">
        <title>Rufibacter latericius sp. nov., isolated from water in Baiyang Lake.</title>
        <authorList>
            <person name="Yang Y."/>
        </authorList>
    </citation>
    <scope>NUCLEOTIDE SEQUENCE [LARGE SCALE GENOMIC DNA]</scope>
    <source>
        <strain evidence="1 2">MCC P1</strain>
    </source>
</reference>
<dbReference type="EMBL" id="RJJE01000017">
    <property type="protein sequence ID" value="RNI27508.1"/>
    <property type="molecule type" value="Genomic_DNA"/>
</dbReference>
<sequence length="211" mass="24287">MDNSVKELAPMIGKGYTLHEYLKADLNSDKLGDYILILRNGKKTPQEDEEAEKLLVHLIVREKDNSLRIHSSNHGLLEYIEDGNDNDYIEVDSLGGGFSCHFTFRAMEATAKSSYNELRFRFDKKTRQWNLTELVDESYYDTPMAAITRSIHLERSEGPELTEAQIDSLGKYYEKIYTDKVNRTAKTPKQFGTISFPKANRQLLYTSLSEE</sequence>
<proteinExistence type="predicted"/>
<dbReference type="Proteomes" id="UP000271010">
    <property type="component" value="Unassembled WGS sequence"/>
</dbReference>
<gene>
    <name evidence="1" type="ORF">EFA69_15390</name>
</gene>
<accession>A0A3M9MS09</accession>
<organism evidence="1 2">
    <name type="scientific">Rufibacter immobilis</name>
    <dbReference type="NCBI Taxonomy" id="1348778"/>
    <lineage>
        <taxon>Bacteria</taxon>
        <taxon>Pseudomonadati</taxon>
        <taxon>Bacteroidota</taxon>
        <taxon>Cytophagia</taxon>
        <taxon>Cytophagales</taxon>
        <taxon>Hymenobacteraceae</taxon>
        <taxon>Rufibacter</taxon>
    </lineage>
</organism>
<evidence type="ECO:0000313" key="2">
    <source>
        <dbReference type="Proteomes" id="UP000271010"/>
    </source>
</evidence>
<keyword evidence="2" id="KW-1185">Reference proteome</keyword>